<feature type="region of interest" description="Disordered" evidence="2">
    <location>
        <begin position="1"/>
        <end position="76"/>
    </location>
</feature>
<dbReference type="GO" id="GO:0008270">
    <property type="term" value="F:zinc ion binding"/>
    <property type="evidence" value="ECO:0007669"/>
    <property type="project" value="UniProtKB-KW"/>
</dbReference>
<dbReference type="STRING" id="126957.T1IV78"/>
<evidence type="ECO:0000259" key="3">
    <source>
        <dbReference type="PROSITE" id="PS50157"/>
    </source>
</evidence>
<feature type="compositionally biased region" description="Low complexity" evidence="2">
    <location>
        <begin position="1355"/>
        <end position="1370"/>
    </location>
</feature>
<reference evidence="4" key="2">
    <citation type="submission" date="2015-02" db="UniProtKB">
        <authorList>
            <consortium name="EnsemblMetazoa"/>
        </authorList>
    </citation>
    <scope>IDENTIFICATION</scope>
</reference>
<feature type="region of interest" description="Disordered" evidence="2">
    <location>
        <begin position="1455"/>
        <end position="1507"/>
    </location>
</feature>
<dbReference type="PANTHER" id="PTHR12451:SF0">
    <property type="entry name" value="ZINC FINGER PROTEIN CASTOR HOMOLOG 1"/>
    <property type="match status" value="1"/>
</dbReference>
<feature type="compositionally biased region" description="Low complexity" evidence="2">
    <location>
        <begin position="397"/>
        <end position="406"/>
    </location>
</feature>
<feature type="compositionally biased region" description="Polar residues" evidence="2">
    <location>
        <begin position="380"/>
        <end position="396"/>
    </location>
</feature>
<dbReference type="InterPro" id="IPR040373">
    <property type="entry name" value="CASZ1"/>
</dbReference>
<dbReference type="PROSITE" id="PS50157">
    <property type="entry name" value="ZINC_FINGER_C2H2_2"/>
    <property type="match status" value="5"/>
</dbReference>
<feature type="domain" description="C2H2-type" evidence="3">
    <location>
        <begin position="1267"/>
        <end position="1297"/>
    </location>
</feature>
<feature type="region of interest" description="Disordered" evidence="2">
    <location>
        <begin position="380"/>
        <end position="418"/>
    </location>
</feature>
<keyword evidence="1" id="KW-0479">Metal-binding</keyword>
<dbReference type="PROSITE" id="PS00028">
    <property type="entry name" value="ZINC_FINGER_C2H2_1"/>
    <property type="match status" value="9"/>
</dbReference>
<feature type="compositionally biased region" description="Polar residues" evidence="2">
    <location>
        <begin position="804"/>
        <end position="834"/>
    </location>
</feature>
<dbReference type="PANTHER" id="PTHR12451">
    <property type="entry name" value="TRANSCRIPTION FACTOR CASTOR PROTEIN MING -RELATED"/>
    <property type="match status" value="1"/>
</dbReference>
<evidence type="ECO:0000313" key="5">
    <source>
        <dbReference type="Proteomes" id="UP000014500"/>
    </source>
</evidence>
<feature type="region of interest" description="Disordered" evidence="2">
    <location>
        <begin position="779"/>
        <end position="852"/>
    </location>
</feature>
<feature type="domain" description="C2H2-type" evidence="3">
    <location>
        <begin position="1681"/>
        <end position="1710"/>
    </location>
</feature>
<evidence type="ECO:0000256" key="1">
    <source>
        <dbReference type="PROSITE-ProRule" id="PRU00042"/>
    </source>
</evidence>
<feature type="domain" description="C2H2-type" evidence="3">
    <location>
        <begin position="1431"/>
        <end position="1458"/>
    </location>
</feature>
<dbReference type="GO" id="GO:0005634">
    <property type="term" value="C:nucleus"/>
    <property type="evidence" value="ECO:0007669"/>
    <property type="project" value="TreeGrafter"/>
</dbReference>
<feature type="compositionally biased region" description="Low complexity" evidence="2">
    <location>
        <begin position="791"/>
        <end position="803"/>
    </location>
</feature>
<sequence length="1830" mass="203356">MSVVMSTMAKQQPSATPVFKGLNSICEKLKRSTEDEDDDTADDTGDEDDMYRHNGRSGEVATTSADAGSGLMFDSDDDNSNTEYGLSYSAAFSATNDVAEDGGSVSTPPSSAPGGLNETASGGERRNKRKNFKPRNIVYQYESCGEGLAEDDYSTTSTGDLMTPGRCSGDEVATASNQRLMESEEECQQAVELNEGARMTLDFETTGTGPMDLSVRSHSPGGDNMSDNSEDSDSLAMDLTKGPKDANAEGDHSSCSSDAHPNMGATSPSCGMSPNDDPSQQYPSASRLRTEDVPWEREGCLSVPTSPTVTGPLTGDASTLKDYAESTMKELLGLYGFNDMTAESLTKNVPLDNFSSGKILQTMSPHSLSSFATKSKCSMPPTSLASAIQASNNKRTPSPQQSSQQPLHQMRSQHLASSESNYDNLCTKMVDSMAKFSRLPPNSIIGNPRVILPPNMTSTILTLAAMQESKFAAAAAMAANSTHIPKAPPLQHILPQRKSQPSVIVSSSSSVLPLLSHKEHLNKSGPIDYTRYVKRYSNANECGSNYCKDLNYREHFHCMDCNSRVFVKKEEMIRHFKWHKKRDESLQHGFLRFSPMDDCFERFPNCSHNRKQTHYHCLKEGCDKVYISTSDVQMHANYHRKDSAIIQEGFQRFRATEDCAMLSCSFYGQRTTHFHCRRANCNFTFKNKADMEKHKSYHIKDEQLNKDGFKKFMKHEHCSYENCRYSRVCNHIHCIRAGCTYVLHSSGQLYSHKRKHERRDNELAYRKYKLAQSMLKTLGDGPAMTIPSQMSEEGNSSESTGSGIHTQGSVLTAHSGSANNNITAPGASTASGLQSAAGTSTPTTHTSTNSNSALSYPLSNHFNLNYQSLDPQALSRLASLLTGVNLNSQLSLPVLLPGSKAEQLLASGQLGAEHLAAIDHLTNDLLKPKPDDSWKKYLIRYTANDPCKPNCDFLYKDHYHCTTESCTMMFRSKDGVREHARTHEQQDQVTEAFYTTQEAGQPSSCPSDCPYQNKEKHYHCGWDNCNEIIMPSDKAFRRLDHYKMHDYSRKLNTGKDPLNMTLATTMDSMFKRKRGRPPKNRVIEFPMPSSPSELPQAIFTSFKLPKPSPPHVGLGATAMGTTTTTQSYMDSTPISAVAMPFGLLPGAVLPSRAACSSLVGTPTTLPLPLMSQIAANTMQSKVEDLEGFYVFPQNTPCPDHLCPHLAHLHYHCMKNRCHYTTDKVDILAQHTHGFHGTVEILEGFAYFDRYVDCRFDSCPNNKISRHYHCTRDNCNYSFIQYSKMLTHEQEQHCDEKGSTSLCSPPPLSLPSQTHSFQRIPSPRIVMTDHKTTVVKATGTFYPLSALPLKNTGKENGQLLNGNGQSGNSSVRSDDDGDDDNNQCLSQLLQQYHSGTFIQQPYWQIHMDHSVEFGPNYPCGRPFCKLKKSQHYHCKVCNQAFSNYLQLAPHLAKHTDMSHPFSASHGGPSSNDNNSDDGEFDLDNEHVSTPSSADATAMRRSPHGPHVHMNISAESIKNLHPNLFQTPVTESPIYFPPQGSLMSMPGYHTLLSHHPHLVAPRLDDRSSPQHNGSSNNEFDAEHSSQGSPYSNSCIASPTVEDCGEANPNSPRFMGATRKRTSSTSPRNEDFGGSECKKIRATAALASLRILKDEPVPQGYIRYRFNEDCQYTHCGYREHQTHFHCVRRDCGYSFCDKTRFVQHTARHERLDTLMGGDFQQFRANVACGRPECLYTVAMATSSGSSTNKASHFHCLKCEYVCTDTNKVVAHRRQHQKLDNIMAAGFEKFTPTQNCNMEGCTHNQKQTHYHCMKCQYAVLGLSQMSAHKYRHLE</sequence>
<feature type="domain" description="C2H2-type" evidence="3">
    <location>
        <begin position="674"/>
        <end position="703"/>
    </location>
</feature>
<organism evidence="4 5">
    <name type="scientific">Strigamia maritima</name>
    <name type="common">European centipede</name>
    <name type="synonym">Geophilus maritimus</name>
    <dbReference type="NCBI Taxonomy" id="126957"/>
    <lineage>
        <taxon>Eukaryota</taxon>
        <taxon>Metazoa</taxon>
        <taxon>Ecdysozoa</taxon>
        <taxon>Arthropoda</taxon>
        <taxon>Myriapoda</taxon>
        <taxon>Chilopoda</taxon>
        <taxon>Pleurostigmophora</taxon>
        <taxon>Geophilomorpha</taxon>
        <taxon>Linotaeniidae</taxon>
        <taxon>Strigamia</taxon>
    </lineage>
</organism>
<keyword evidence="5" id="KW-1185">Reference proteome</keyword>
<feature type="domain" description="C2H2-type" evidence="3">
    <location>
        <begin position="959"/>
        <end position="988"/>
    </location>
</feature>
<feature type="region of interest" description="Disordered" evidence="2">
    <location>
        <begin position="1603"/>
        <end position="1631"/>
    </location>
</feature>
<accession>T1IV78</accession>
<dbReference type="Proteomes" id="UP000014500">
    <property type="component" value="Unassembled WGS sequence"/>
</dbReference>
<protein>
    <recommendedName>
        <fullName evidence="3">C2H2-type domain-containing protein</fullName>
    </recommendedName>
</protein>
<dbReference type="HOGENOM" id="CLU_003355_0_0_1"/>
<feature type="region of interest" description="Disordered" evidence="2">
    <location>
        <begin position="99"/>
        <end position="134"/>
    </location>
</feature>
<reference evidence="5" key="1">
    <citation type="submission" date="2011-05" db="EMBL/GenBank/DDBJ databases">
        <authorList>
            <person name="Richards S.R."/>
            <person name="Qu J."/>
            <person name="Jiang H."/>
            <person name="Jhangiani S.N."/>
            <person name="Agravi P."/>
            <person name="Goodspeed R."/>
            <person name="Gross S."/>
            <person name="Mandapat C."/>
            <person name="Jackson L."/>
            <person name="Mathew T."/>
            <person name="Pu L."/>
            <person name="Thornton R."/>
            <person name="Saada N."/>
            <person name="Wilczek-Boney K.B."/>
            <person name="Lee S."/>
            <person name="Kovar C."/>
            <person name="Wu Y."/>
            <person name="Scherer S.E."/>
            <person name="Worley K.C."/>
            <person name="Muzny D.M."/>
            <person name="Gibbs R."/>
        </authorList>
    </citation>
    <scope>NUCLEOTIDE SEQUENCE</scope>
    <source>
        <strain evidence="5">Brora</strain>
    </source>
</reference>
<dbReference type="InterPro" id="IPR013087">
    <property type="entry name" value="Znf_C2H2_type"/>
</dbReference>
<feature type="region of interest" description="Disordered" evidence="2">
    <location>
        <begin position="203"/>
        <end position="293"/>
    </location>
</feature>
<feature type="compositionally biased region" description="Acidic residues" evidence="2">
    <location>
        <begin position="34"/>
        <end position="49"/>
    </location>
</feature>
<feature type="compositionally biased region" description="Low complexity" evidence="2">
    <location>
        <begin position="835"/>
        <end position="852"/>
    </location>
</feature>
<keyword evidence="1" id="KW-0863">Zinc-finger</keyword>
<dbReference type="GO" id="GO:0045944">
    <property type="term" value="P:positive regulation of transcription by RNA polymerase II"/>
    <property type="evidence" value="ECO:0007669"/>
    <property type="project" value="TreeGrafter"/>
</dbReference>
<feature type="region of interest" description="Disordered" evidence="2">
    <location>
        <begin position="1558"/>
        <end position="1589"/>
    </location>
</feature>
<evidence type="ECO:0000256" key="2">
    <source>
        <dbReference type="SAM" id="MobiDB-lite"/>
    </source>
</evidence>
<dbReference type="OMA" id="RVQNSMR"/>
<dbReference type="GO" id="GO:0000977">
    <property type="term" value="F:RNA polymerase II transcription regulatory region sequence-specific DNA binding"/>
    <property type="evidence" value="ECO:0007669"/>
    <property type="project" value="TreeGrafter"/>
</dbReference>
<dbReference type="EMBL" id="JH431576">
    <property type="status" value="NOT_ANNOTATED_CDS"/>
    <property type="molecule type" value="Genomic_DNA"/>
</dbReference>
<dbReference type="GO" id="GO:0000981">
    <property type="term" value="F:DNA-binding transcription factor activity, RNA polymerase II-specific"/>
    <property type="evidence" value="ECO:0007669"/>
    <property type="project" value="TreeGrafter"/>
</dbReference>
<feature type="compositionally biased region" description="Polar residues" evidence="2">
    <location>
        <begin position="253"/>
        <end position="284"/>
    </location>
</feature>
<dbReference type="EnsemblMetazoa" id="SMAR005071-RA">
    <property type="protein sequence ID" value="SMAR005071-PA"/>
    <property type="gene ID" value="SMAR005071"/>
</dbReference>
<evidence type="ECO:0000313" key="4">
    <source>
        <dbReference type="EnsemblMetazoa" id="SMAR005071-PA"/>
    </source>
</evidence>
<keyword evidence="1" id="KW-0862">Zinc</keyword>
<name>T1IV78_STRMM</name>
<feature type="compositionally biased region" description="Basic and acidic residues" evidence="2">
    <location>
        <begin position="241"/>
        <end position="252"/>
    </location>
</feature>
<feature type="compositionally biased region" description="Polar residues" evidence="2">
    <location>
        <begin position="1"/>
        <end position="15"/>
    </location>
</feature>
<dbReference type="GO" id="GO:0045664">
    <property type="term" value="P:regulation of neuron differentiation"/>
    <property type="evidence" value="ECO:0007669"/>
    <property type="project" value="TreeGrafter"/>
</dbReference>
<dbReference type="PhylomeDB" id="T1IV78"/>
<dbReference type="eggNOG" id="KOG4377">
    <property type="taxonomic scope" value="Eukaryota"/>
</dbReference>
<feature type="region of interest" description="Disordered" evidence="2">
    <location>
        <begin position="1352"/>
        <end position="1381"/>
    </location>
</feature>
<proteinExistence type="predicted"/>
<dbReference type="SMART" id="SM00355">
    <property type="entry name" value="ZnF_C2H2"/>
    <property type="match status" value="12"/>
</dbReference>
<feature type="compositionally biased region" description="Polar residues" evidence="2">
    <location>
        <begin position="1567"/>
        <end position="1589"/>
    </location>
</feature>